<dbReference type="CDD" id="cd11315">
    <property type="entry name" value="AmyAc_bac1_AmyA"/>
    <property type="match status" value="1"/>
</dbReference>
<dbReference type="GO" id="GO:0016787">
    <property type="term" value="F:hydrolase activity"/>
    <property type="evidence" value="ECO:0007669"/>
    <property type="project" value="UniProtKB-KW"/>
</dbReference>
<evidence type="ECO:0000256" key="1">
    <source>
        <dbReference type="ARBA" id="ARBA00008061"/>
    </source>
</evidence>
<reference evidence="8" key="1">
    <citation type="submission" date="2022-07" db="EMBL/GenBank/DDBJ databases">
        <title>Genome sequencing of Photobacterium atrarenae GJH2-4.</title>
        <authorList>
            <person name="Park S.-J."/>
        </authorList>
    </citation>
    <scope>NUCLEOTIDE SEQUENCE</scope>
    <source>
        <strain evidence="8">GJH2-4</strain>
    </source>
</reference>
<comment type="catalytic activity">
    <reaction evidence="6">
        <text>Endohydrolysis of (1-&gt;4)-alpha-D-glucosidic linkages in polysaccharides containing three or more (1-&gt;4)-alpha-linked D-glucose units.</text>
        <dbReference type="EC" id="3.2.1.1"/>
    </reaction>
</comment>
<evidence type="ECO:0000313" key="8">
    <source>
        <dbReference type="EMBL" id="UTV29859.1"/>
    </source>
</evidence>
<dbReference type="EC" id="3.2.1.1" evidence="6"/>
<dbReference type="EMBL" id="CP101509">
    <property type="protein sequence ID" value="UTV29859.1"/>
    <property type="molecule type" value="Genomic_DNA"/>
</dbReference>
<accession>A0ABY5GMC0</accession>
<sequence length="464" mass="52372">MTMHDFAACQPQATNVILHAFDWPYHRVTAHAQAIADAGFKAVLVSPPMKSLRASPATPWWQRYQPQDYRVIDNQLGNTEDFRQMTASLKALNLEVYADVVFNHMANESKTRCDLHYPDQTVLRDYQQQAAHYESLKLFGDLSEPLFTEQDFVSAFPIRDWTDPWQVQHGRISGGQEDPGLPTLSCNENVVKAQQAYLRALKTMGVSGFRIDAAKHMTLTHLKQVWDAEIADGVHIFGEIITDGGATREEYELFLKPYLEQTSLGAYDFPLFHALFKVFEQQGSMAELINPYSVGQALAFDRAITFAVTHDMPNNDVFLDQVMCEENEQLAYCYLLGRDGGSPLIYADLDTSGLSNQAGRPRWVDSWQNPLLQRMIHFHNQVHGQPMQCLEYSDSHLVFSRGEQGVVAINKGQREQVITLPTGKYTDWLAMPGVVVESFEKAGPQLQLRLPARSGAMLIATKNK</sequence>
<evidence type="ECO:0000256" key="6">
    <source>
        <dbReference type="RuleBase" id="RU361134"/>
    </source>
</evidence>
<keyword evidence="3 6" id="KW-0119">Carbohydrate metabolism</keyword>
<evidence type="ECO:0000313" key="9">
    <source>
        <dbReference type="Proteomes" id="UP001057998"/>
    </source>
</evidence>
<name>A0ABY5GMC0_9GAMM</name>
<dbReference type="InterPro" id="IPR006047">
    <property type="entry name" value="GH13_cat_dom"/>
</dbReference>
<dbReference type="SUPFAM" id="SSF51011">
    <property type="entry name" value="Glycosyl hydrolase domain"/>
    <property type="match status" value="1"/>
</dbReference>
<comment type="similarity">
    <text evidence="1 5">Belongs to the glycosyl hydrolase 13 family.</text>
</comment>
<keyword evidence="4 6" id="KW-0326">Glycosidase</keyword>
<dbReference type="PANTHER" id="PTHR43447">
    <property type="entry name" value="ALPHA-AMYLASE"/>
    <property type="match status" value="1"/>
</dbReference>
<gene>
    <name evidence="8" type="ORF">NNL38_22910</name>
</gene>
<protein>
    <recommendedName>
        <fullName evidence="6">Alpha-amylase</fullName>
        <ecNumber evidence="6">3.2.1.1</ecNumber>
    </recommendedName>
</protein>
<evidence type="ECO:0000259" key="7">
    <source>
        <dbReference type="SMART" id="SM00642"/>
    </source>
</evidence>
<evidence type="ECO:0000256" key="5">
    <source>
        <dbReference type="RuleBase" id="RU003615"/>
    </source>
</evidence>
<proteinExistence type="inferred from homology"/>
<dbReference type="SUPFAM" id="SSF51445">
    <property type="entry name" value="(Trans)glycosidases"/>
    <property type="match status" value="1"/>
</dbReference>
<evidence type="ECO:0000256" key="4">
    <source>
        <dbReference type="ARBA" id="ARBA00023295"/>
    </source>
</evidence>
<dbReference type="PRINTS" id="PR00110">
    <property type="entry name" value="ALPHAAMYLASE"/>
</dbReference>
<dbReference type="Gene3D" id="3.20.20.80">
    <property type="entry name" value="Glycosidases"/>
    <property type="match status" value="1"/>
</dbReference>
<feature type="domain" description="Glycosyl hydrolase family 13 catalytic" evidence="7">
    <location>
        <begin position="15"/>
        <end position="379"/>
    </location>
</feature>
<dbReference type="InterPro" id="IPR006046">
    <property type="entry name" value="Alpha_amylase"/>
</dbReference>
<keyword evidence="2 6" id="KW-0378">Hydrolase</keyword>
<dbReference type="SMART" id="SM00642">
    <property type="entry name" value="Aamy"/>
    <property type="match status" value="1"/>
</dbReference>
<dbReference type="Pfam" id="PF00128">
    <property type="entry name" value="Alpha-amylase"/>
    <property type="match status" value="1"/>
</dbReference>
<dbReference type="Proteomes" id="UP001057998">
    <property type="component" value="Chromosome 2"/>
</dbReference>
<organism evidence="8 9">
    <name type="scientific">Photobacterium atrarenae</name>
    <dbReference type="NCBI Taxonomy" id="865757"/>
    <lineage>
        <taxon>Bacteria</taxon>
        <taxon>Pseudomonadati</taxon>
        <taxon>Pseudomonadota</taxon>
        <taxon>Gammaproteobacteria</taxon>
        <taxon>Vibrionales</taxon>
        <taxon>Vibrionaceae</taxon>
        <taxon>Photobacterium</taxon>
    </lineage>
</organism>
<dbReference type="InterPro" id="IPR017853">
    <property type="entry name" value="GH"/>
</dbReference>
<evidence type="ECO:0000256" key="3">
    <source>
        <dbReference type="ARBA" id="ARBA00023277"/>
    </source>
</evidence>
<keyword evidence="9" id="KW-1185">Reference proteome</keyword>
<evidence type="ECO:0000256" key="2">
    <source>
        <dbReference type="ARBA" id="ARBA00022801"/>
    </source>
</evidence>